<gene>
    <name evidence="7" type="ORF">D6Z83_20605</name>
    <name evidence="8" type="ORF">EBE87_26330</name>
</gene>
<accession>A0A3A9J9R6</accession>
<evidence type="ECO:0000259" key="6">
    <source>
        <dbReference type="PROSITE" id="PS50893"/>
    </source>
</evidence>
<evidence type="ECO:0000313" key="7">
    <source>
        <dbReference type="EMBL" id="RKK02271.1"/>
    </source>
</evidence>
<dbReference type="Proteomes" id="UP000274097">
    <property type="component" value="Unassembled WGS sequence"/>
</dbReference>
<dbReference type="Gene3D" id="3.40.50.300">
    <property type="entry name" value="P-loop containing nucleotide triphosphate hydrolases"/>
    <property type="match status" value="1"/>
</dbReference>
<dbReference type="InterPro" id="IPR017871">
    <property type="entry name" value="ABC_transporter-like_CS"/>
</dbReference>
<dbReference type="GO" id="GO:0005524">
    <property type="term" value="F:ATP binding"/>
    <property type="evidence" value="ECO:0007669"/>
    <property type="project" value="UniProtKB-KW"/>
</dbReference>
<dbReference type="OrthoDB" id="9767950at2"/>
<dbReference type="Pfam" id="PF08352">
    <property type="entry name" value="oligo_HPY"/>
    <property type="match status" value="1"/>
</dbReference>
<reference evidence="7 10" key="1">
    <citation type="submission" date="2018-09" db="EMBL/GenBank/DDBJ databases">
        <title>Roseomonas sp. nov., isolated from feces of Tibetan antelopes in the Qinghai-Tibet plateau, China.</title>
        <authorList>
            <person name="Tian Z."/>
        </authorList>
    </citation>
    <scope>NUCLEOTIDE SEQUENCE [LARGE SCALE GENOMIC DNA]</scope>
    <source>
        <strain evidence="8 9">Z23</strain>
        <strain evidence="7 10">Z24</strain>
    </source>
</reference>
<name>A0A3A9J9R6_9PROT</name>
<organism evidence="7 10">
    <name type="scientific">Teichococcus wenyumeiae</name>
    <dbReference type="NCBI Taxonomy" id="2478470"/>
    <lineage>
        <taxon>Bacteria</taxon>
        <taxon>Pseudomonadati</taxon>
        <taxon>Pseudomonadota</taxon>
        <taxon>Alphaproteobacteria</taxon>
        <taxon>Acetobacterales</taxon>
        <taxon>Roseomonadaceae</taxon>
        <taxon>Roseomonas</taxon>
    </lineage>
</organism>
<dbReference type="CDD" id="cd03257">
    <property type="entry name" value="ABC_NikE_OppD_transporters"/>
    <property type="match status" value="1"/>
</dbReference>
<dbReference type="Proteomes" id="UP000278036">
    <property type="component" value="Unassembled WGS sequence"/>
</dbReference>
<dbReference type="PANTHER" id="PTHR43776">
    <property type="entry name" value="TRANSPORT ATP-BINDING PROTEIN"/>
    <property type="match status" value="1"/>
</dbReference>
<dbReference type="InterPro" id="IPR003439">
    <property type="entry name" value="ABC_transporter-like_ATP-bd"/>
</dbReference>
<dbReference type="FunFam" id="3.40.50.300:FF:000016">
    <property type="entry name" value="Oligopeptide ABC transporter ATP-binding component"/>
    <property type="match status" value="1"/>
</dbReference>
<dbReference type="GO" id="GO:0016887">
    <property type="term" value="F:ATP hydrolysis activity"/>
    <property type="evidence" value="ECO:0007669"/>
    <property type="project" value="InterPro"/>
</dbReference>
<dbReference type="EMBL" id="RAQU01000167">
    <property type="protein sequence ID" value="RKK02271.1"/>
    <property type="molecule type" value="Genomic_DNA"/>
</dbReference>
<evidence type="ECO:0000256" key="5">
    <source>
        <dbReference type="ARBA" id="ARBA00022840"/>
    </source>
</evidence>
<dbReference type="AlphaFoldDB" id="A0A3A9J9R6"/>
<dbReference type="GO" id="GO:0015833">
    <property type="term" value="P:peptide transport"/>
    <property type="evidence" value="ECO:0007669"/>
    <property type="project" value="InterPro"/>
</dbReference>
<feature type="domain" description="ABC transporter" evidence="6">
    <location>
        <begin position="32"/>
        <end position="271"/>
    </location>
</feature>
<evidence type="ECO:0000256" key="4">
    <source>
        <dbReference type="ARBA" id="ARBA00022741"/>
    </source>
</evidence>
<sequence length="339" mass="36626">MSETVPQPRPVDGAASRVPLLRAAGLVVRFPVRAGVMGKPKAWVHAVDGVDLTVRAGETLGLVGESGCGKSTLGRTLLALRRADEGSIEIEGQRVFELPPAKLKALRRHAQMVFQDPVASLDPRRTVGSSVRMGLDLHGIGTWAEREAAVAQVFRRVGLRPEHADRFPHEFSGGQRQRVGIARALVLEPRLLVCDEPVSALDVSVQAQILNLLKDVQAERGLGMVFISHNLAVVEHMADRVAVMYYGRIVELAPRETLYADPQHPYTRTLLAAVPSHDPAQRQGVAAPAGEPPDPARLPTGCRFRSRCPLAMPRCAAEEPLLLDLGQGHSAACWAARAA</sequence>
<dbReference type="SUPFAM" id="SSF52540">
    <property type="entry name" value="P-loop containing nucleoside triphosphate hydrolases"/>
    <property type="match status" value="1"/>
</dbReference>
<dbReference type="GO" id="GO:0055085">
    <property type="term" value="P:transmembrane transport"/>
    <property type="evidence" value="ECO:0007669"/>
    <property type="project" value="UniProtKB-ARBA"/>
</dbReference>
<dbReference type="InterPro" id="IPR013563">
    <property type="entry name" value="Oligopep_ABC_C"/>
</dbReference>
<evidence type="ECO:0000256" key="2">
    <source>
        <dbReference type="ARBA" id="ARBA00005417"/>
    </source>
</evidence>
<comment type="similarity">
    <text evidence="2">Belongs to the ABC transporter superfamily.</text>
</comment>
<keyword evidence="5 7" id="KW-0067">ATP-binding</keyword>
<keyword evidence="9" id="KW-1185">Reference proteome</keyword>
<evidence type="ECO:0000313" key="10">
    <source>
        <dbReference type="Proteomes" id="UP000278036"/>
    </source>
</evidence>
<comment type="caution">
    <text evidence="7">The sequence shown here is derived from an EMBL/GenBank/DDBJ whole genome shotgun (WGS) entry which is preliminary data.</text>
</comment>
<evidence type="ECO:0000313" key="9">
    <source>
        <dbReference type="Proteomes" id="UP000274097"/>
    </source>
</evidence>
<dbReference type="SMART" id="SM00382">
    <property type="entry name" value="AAA"/>
    <property type="match status" value="1"/>
</dbReference>
<dbReference type="InterPro" id="IPR003593">
    <property type="entry name" value="AAA+_ATPase"/>
</dbReference>
<dbReference type="FunCoup" id="A0A3A9J9R6">
    <property type="interactions" value="195"/>
</dbReference>
<protein>
    <submittedName>
        <fullName evidence="7">ABC transporter ATP-binding protein</fullName>
    </submittedName>
    <submittedName>
        <fullName evidence="8">ATP-binding cassette domain-containing protein</fullName>
    </submittedName>
</protein>
<evidence type="ECO:0000256" key="1">
    <source>
        <dbReference type="ARBA" id="ARBA00004417"/>
    </source>
</evidence>
<evidence type="ECO:0000256" key="3">
    <source>
        <dbReference type="ARBA" id="ARBA00022448"/>
    </source>
</evidence>
<dbReference type="GO" id="GO:0005886">
    <property type="term" value="C:plasma membrane"/>
    <property type="evidence" value="ECO:0007669"/>
    <property type="project" value="UniProtKB-SubCell"/>
</dbReference>
<evidence type="ECO:0000313" key="8">
    <source>
        <dbReference type="EMBL" id="RMI15301.1"/>
    </source>
</evidence>
<dbReference type="NCBIfam" id="TIGR01727">
    <property type="entry name" value="oligo_HPY"/>
    <property type="match status" value="1"/>
</dbReference>
<comment type="subcellular location">
    <subcellularLocation>
        <location evidence="1">Cell inner membrane</location>
        <topology evidence="1">Peripheral membrane protein</topology>
    </subcellularLocation>
</comment>
<keyword evidence="4" id="KW-0547">Nucleotide-binding</keyword>
<dbReference type="Pfam" id="PF00005">
    <property type="entry name" value="ABC_tran"/>
    <property type="match status" value="1"/>
</dbReference>
<dbReference type="InterPro" id="IPR027417">
    <property type="entry name" value="P-loop_NTPase"/>
</dbReference>
<dbReference type="EMBL" id="RFLX01000064">
    <property type="protein sequence ID" value="RMI15301.1"/>
    <property type="molecule type" value="Genomic_DNA"/>
</dbReference>
<proteinExistence type="inferred from homology"/>
<dbReference type="RefSeq" id="WP_120640109.1">
    <property type="nucleotide sequence ID" value="NZ_RAQU01000167.1"/>
</dbReference>
<dbReference type="InParanoid" id="A0A3A9J9R6"/>
<dbReference type="PROSITE" id="PS50893">
    <property type="entry name" value="ABC_TRANSPORTER_2"/>
    <property type="match status" value="1"/>
</dbReference>
<dbReference type="InterPro" id="IPR050319">
    <property type="entry name" value="ABC_transp_ATP-bind"/>
</dbReference>
<dbReference type="PROSITE" id="PS00211">
    <property type="entry name" value="ABC_TRANSPORTER_1"/>
    <property type="match status" value="1"/>
</dbReference>
<keyword evidence="3" id="KW-0813">Transport</keyword>
<dbReference type="PANTHER" id="PTHR43776:SF7">
    <property type="entry name" value="D,D-DIPEPTIDE TRANSPORT ATP-BINDING PROTEIN DDPF-RELATED"/>
    <property type="match status" value="1"/>
</dbReference>